<organism evidence="8 9">
    <name type="scientific">Nematostella vectensis</name>
    <name type="common">Starlet sea anemone</name>
    <dbReference type="NCBI Taxonomy" id="45351"/>
    <lineage>
        <taxon>Eukaryota</taxon>
        <taxon>Metazoa</taxon>
        <taxon>Cnidaria</taxon>
        <taxon>Anthozoa</taxon>
        <taxon>Hexacorallia</taxon>
        <taxon>Actiniaria</taxon>
        <taxon>Edwardsiidae</taxon>
        <taxon>Nematostella</taxon>
    </lineage>
</organism>
<dbReference type="EMBL" id="DS470212">
    <property type="protein sequence ID" value="EDO29934.1"/>
    <property type="molecule type" value="Genomic_DNA"/>
</dbReference>
<comment type="subcellular location">
    <subcellularLocation>
        <location evidence="1">Nucleus</location>
    </subcellularLocation>
</comment>
<feature type="domain" description="SF3A3" evidence="7">
    <location>
        <begin position="129"/>
        <end position="178"/>
    </location>
</feature>
<dbReference type="Pfam" id="PF13297">
    <property type="entry name" value="SDE2_2C"/>
    <property type="match status" value="1"/>
</dbReference>
<evidence type="ECO:0000313" key="8">
    <source>
        <dbReference type="EMBL" id="EDO29934.1"/>
    </source>
</evidence>
<dbReference type="PhylomeDB" id="A7T279"/>
<dbReference type="InterPro" id="IPR031774">
    <property type="entry name" value="SF3A3_dom"/>
</dbReference>
<evidence type="ECO:0000259" key="5">
    <source>
        <dbReference type="Pfam" id="PF12108"/>
    </source>
</evidence>
<dbReference type="InParanoid" id="A7T279"/>
<reference evidence="8 9" key="1">
    <citation type="journal article" date="2007" name="Science">
        <title>Sea anemone genome reveals ancestral eumetazoan gene repertoire and genomic organization.</title>
        <authorList>
            <person name="Putnam N.H."/>
            <person name="Srivastava M."/>
            <person name="Hellsten U."/>
            <person name="Dirks B."/>
            <person name="Chapman J."/>
            <person name="Salamov A."/>
            <person name="Terry A."/>
            <person name="Shapiro H."/>
            <person name="Lindquist E."/>
            <person name="Kapitonov V.V."/>
            <person name="Jurka J."/>
            <person name="Genikhovich G."/>
            <person name="Grigoriev I.V."/>
            <person name="Lucas S.M."/>
            <person name="Steele R.E."/>
            <person name="Finnerty J.R."/>
            <person name="Technau U."/>
            <person name="Martindale M.Q."/>
            <person name="Rokhsar D.S."/>
        </authorList>
    </citation>
    <scope>NUCLEOTIDE SEQUENCE [LARGE SCALE GENOMIC DNA]</scope>
    <source>
        <strain evidence="9">CH2 X CH6</strain>
    </source>
</reference>
<evidence type="ECO:0000256" key="3">
    <source>
        <dbReference type="ARBA" id="ARBA00023187"/>
    </source>
</evidence>
<dbReference type="InterPro" id="IPR025086">
    <property type="entry name" value="SDE2/SF3A3_SAP"/>
</dbReference>
<keyword evidence="9" id="KW-1185">Reference proteome</keyword>
<evidence type="ECO:0000259" key="6">
    <source>
        <dbReference type="Pfam" id="PF13297"/>
    </source>
</evidence>
<dbReference type="GO" id="GO:0005681">
    <property type="term" value="C:spliceosomal complex"/>
    <property type="evidence" value="ECO:0000318"/>
    <property type="project" value="GO_Central"/>
</dbReference>
<dbReference type="eggNOG" id="KOG2636">
    <property type="taxonomic scope" value="Eukaryota"/>
</dbReference>
<keyword evidence="3" id="KW-0508">mRNA splicing</keyword>
<evidence type="ECO:0000256" key="1">
    <source>
        <dbReference type="ARBA" id="ARBA00004123"/>
    </source>
</evidence>
<dbReference type="STRING" id="45351.A7T279"/>
<keyword evidence="2" id="KW-0507">mRNA processing</keyword>
<dbReference type="GO" id="GO:0000398">
    <property type="term" value="P:mRNA splicing, via spliceosome"/>
    <property type="evidence" value="ECO:0000318"/>
    <property type="project" value="GO_Central"/>
</dbReference>
<gene>
    <name evidence="8" type="ORF">NEMVEDRAFT_v1g142815</name>
</gene>
<dbReference type="Proteomes" id="UP000001593">
    <property type="component" value="Unassembled WGS sequence"/>
</dbReference>
<keyword evidence="4" id="KW-0539">Nucleus</keyword>
<evidence type="ECO:0000259" key="7">
    <source>
        <dbReference type="Pfam" id="PF16837"/>
    </source>
</evidence>
<dbReference type="Pfam" id="PF16837">
    <property type="entry name" value="SF3A3"/>
    <property type="match status" value="1"/>
</dbReference>
<evidence type="ECO:0000256" key="2">
    <source>
        <dbReference type="ARBA" id="ARBA00022664"/>
    </source>
</evidence>
<dbReference type="FunCoup" id="A7T279">
    <property type="interactions" value="1040"/>
</dbReference>
<dbReference type="InterPro" id="IPR021966">
    <property type="entry name" value="SF3a60_bindingd"/>
</dbReference>
<dbReference type="PANTHER" id="PTHR12786">
    <property type="entry name" value="SPLICING FACTOR SF3A-RELATED"/>
    <property type="match status" value="1"/>
</dbReference>
<dbReference type="InterPro" id="IPR051421">
    <property type="entry name" value="RNA_Proc_DNA_Dmg_Regulator"/>
</dbReference>
<dbReference type="GO" id="GO:0003723">
    <property type="term" value="F:RNA binding"/>
    <property type="evidence" value="ECO:0000318"/>
    <property type="project" value="GO_Central"/>
</dbReference>
<dbReference type="PANTHER" id="PTHR12786:SF2">
    <property type="entry name" value="SPLICING FACTOR 3A SUBUNIT 3"/>
    <property type="match status" value="1"/>
</dbReference>
<dbReference type="AlphaFoldDB" id="A7T279"/>
<dbReference type="HOGENOM" id="CLU_027160_2_0_1"/>
<evidence type="ECO:0000256" key="4">
    <source>
        <dbReference type="ARBA" id="ARBA00023242"/>
    </source>
</evidence>
<name>A7T279_NEMVE</name>
<proteinExistence type="predicted"/>
<evidence type="ECO:0000313" key="9">
    <source>
        <dbReference type="Proteomes" id="UP000001593"/>
    </source>
</evidence>
<accession>A7T279</accession>
<protein>
    <recommendedName>
        <fullName evidence="10">Splicing factor 3A subunit 3</fullName>
    </recommendedName>
</protein>
<dbReference type="OMA" id="KEWLMDI"/>
<feature type="domain" description="SDE2/SF3A3 SAP" evidence="6">
    <location>
        <begin position="225"/>
        <end position="303"/>
    </location>
</feature>
<sequence length="365" mass="42424">METILEQQRRLHEERERLEDAMSQEILHKISRKATQINADHRTRNLLERSVIAAESMANLYEDQDGLRKEEVSSLSGPNEFAEFYSRLRSLKEYHRKYPNEVTEPMQMEFLRMKENRENNIEDNLPLVEFTDEEGYGKYLDLHEVYDKYLNLKGIEKIDYLTYLDTFDRLFDIPKDKKNMDYKRYLESLLDYLYGFCERVQPLYDLTKELSKVGEEFEGQWAQGNFPGWQKDASSALAHTGAHLDLSAFSSPEELASLGLDRLKQALQALGLKCGGTLEERAQRLFSTKGVPLEKLDPSVFAKSRAGKGRESSERQKDIASYEAQVYHLSELLGEQRQATRENVERKQARTSDELEVIVLLIDLT</sequence>
<evidence type="ECO:0008006" key="10">
    <source>
        <dbReference type="Google" id="ProtNLM"/>
    </source>
</evidence>
<dbReference type="Pfam" id="PF12108">
    <property type="entry name" value="SF3a60_bindingd"/>
    <property type="match status" value="1"/>
</dbReference>
<feature type="domain" description="Splicing factor SF3a60 binding" evidence="5">
    <location>
        <begin position="74"/>
        <end position="100"/>
    </location>
</feature>